<accession>A0A438BP84</accession>
<evidence type="ECO:0000313" key="3">
    <source>
        <dbReference type="Proteomes" id="UP000288805"/>
    </source>
</evidence>
<organism evidence="2 3">
    <name type="scientific">Vitis vinifera</name>
    <name type="common">Grape</name>
    <dbReference type="NCBI Taxonomy" id="29760"/>
    <lineage>
        <taxon>Eukaryota</taxon>
        <taxon>Viridiplantae</taxon>
        <taxon>Streptophyta</taxon>
        <taxon>Embryophyta</taxon>
        <taxon>Tracheophyta</taxon>
        <taxon>Spermatophyta</taxon>
        <taxon>Magnoliopsida</taxon>
        <taxon>eudicotyledons</taxon>
        <taxon>Gunneridae</taxon>
        <taxon>Pentapetalae</taxon>
        <taxon>rosids</taxon>
        <taxon>Vitales</taxon>
        <taxon>Vitaceae</taxon>
        <taxon>Viteae</taxon>
        <taxon>Vitis</taxon>
    </lineage>
</organism>
<gene>
    <name evidence="2" type="ORF">CK203_108809</name>
</gene>
<evidence type="ECO:0000313" key="2">
    <source>
        <dbReference type="EMBL" id="RVW12785.1"/>
    </source>
</evidence>
<dbReference type="AlphaFoldDB" id="A0A438BP84"/>
<proteinExistence type="predicted"/>
<reference evidence="2 3" key="1">
    <citation type="journal article" date="2018" name="PLoS Genet.">
        <title>Population sequencing reveals clonal diversity and ancestral inbreeding in the grapevine cultivar Chardonnay.</title>
        <authorList>
            <person name="Roach M.J."/>
            <person name="Johnson D.L."/>
            <person name="Bohlmann J."/>
            <person name="van Vuuren H.J."/>
            <person name="Jones S.J."/>
            <person name="Pretorius I.S."/>
            <person name="Schmidt S.A."/>
            <person name="Borneman A.R."/>
        </authorList>
    </citation>
    <scope>NUCLEOTIDE SEQUENCE [LARGE SCALE GENOMIC DNA]</scope>
    <source>
        <strain evidence="3">cv. Chardonnay</strain>
        <tissue evidence="2">Leaf</tissue>
    </source>
</reference>
<protein>
    <submittedName>
        <fullName evidence="2">Uncharacterized protein</fullName>
    </submittedName>
</protein>
<dbReference type="EMBL" id="QGNW01002681">
    <property type="protein sequence ID" value="RVW12785.1"/>
    <property type="molecule type" value="Genomic_DNA"/>
</dbReference>
<name>A0A438BP84_VITVI</name>
<feature type="region of interest" description="Disordered" evidence="1">
    <location>
        <begin position="96"/>
        <end position="143"/>
    </location>
</feature>
<comment type="caution">
    <text evidence="2">The sequence shown here is derived from an EMBL/GenBank/DDBJ whole genome shotgun (WGS) entry which is preliminary data.</text>
</comment>
<sequence length="196" mass="22130">MRKFCNLKSTLRKFWKACKKFRKPASLAKSDAKFEKPVQTHFADQLCLAKTLRNLKEVVNSIHNSGTHFTILRIPTTFVRKAKVPILETETIDFSTPEPSVHRIPPNRVRTSGPGETSKHSQPKPQALADSQRPSGIARKPSSRGLWLPSRPLRAIQIVKLGHFNPSFIFTLRPYDSSQSFGIYLDYSRGTNSSAL</sequence>
<evidence type="ECO:0000256" key="1">
    <source>
        <dbReference type="SAM" id="MobiDB-lite"/>
    </source>
</evidence>
<dbReference type="Proteomes" id="UP000288805">
    <property type="component" value="Unassembled WGS sequence"/>
</dbReference>